<evidence type="ECO:0000256" key="2">
    <source>
        <dbReference type="SAM" id="Phobius"/>
    </source>
</evidence>
<evidence type="ECO:0000313" key="4">
    <source>
        <dbReference type="Proteomes" id="UP001055940"/>
    </source>
</evidence>
<gene>
    <name evidence="3" type="ORF">NE857_21195</name>
</gene>
<keyword evidence="2" id="KW-1133">Transmembrane helix</keyword>
<feature type="compositionally biased region" description="Basic and acidic residues" evidence="1">
    <location>
        <begin position="187"/>
        <end position="206"/>
    </location>
</feature>
<dbReference type="RefSeq" id="WP_254417328.1">
    <property type="nucleotide sequence ID" value="NZ_BAAAJB010000011.1"/>
</dbReference>
<feature type="transmembrane region" description="Helical" evidence="2">
    <location>
        <begin position="18"/>
        <end position="36"/>
    </location>
</feature>
<keyword evidence="4" id="KW-1185">Reference proteome</keyword>
<sequence length="319" mass="34777">MIDFVLQPTQEGELRRRVLFWLPAPLPVLGLVYLLVGGAFSAAGWTILLAASVGVGTLLLAMIVQPTPLPEGLAPPVSARRSLHRFRQFTQLRVALALVPMAIGACAAIAGGGMYPLFAALALAWPQLLLAMPTFFTITKARRAMEAWGTTAYLWHALSRPAKVTWPIATPLARSYRAWRTDRARRLAQQKEQDQQQEKAWKEAVAQEKLNPTETVASAKGEQETEDGSGLQRTRKLHALPEETADQDNEPTALIPKPEPVEESPEPVQTADGPSSVSGPSGTVNRAARHLLDQGGALGLNVRNRRRGQANRRPPSHKP</sequence>
<keyword evidence="2" id="KW-0812">Transmembrane</keyword>
<feature type="compositionally biased region" description="Low complexity" evidence="1">
    <location>
        <begin position="273"/>
        <end position="282"/>
    </location>
</feature>
<protein>
    <submittedName>
        <fullName evidence="3">Uncharacterized protein</fullName>
    </submittedName>
</protein>
<reference evidence="3" key="1">
    <citation type="submission" date="2022-06" db="EMBL/GenBank/DDBJ databases">
        <authorList>
            <person name="Ping M."/>
        </authorList>
    </citation>
    <scope>NUCLEOTIDE SEQUENCE</scope>
    <source>
        <strain evidence="3">JCM11759T</strain>
    </source>
</reference>
<feature type="transmembrane region" description="Helical" evidence="2">
    <location>
        <begin position="42"/>
        <end position="64"/>
    </location>
</feature>
<keyword evidence="2" id="KW-0472">Membrane</keyword>
<dbReference type="EMBL" id="CP099837">
    <property type="protein sequence ID" value="USY17836.1"/>
    <property type="molecule type" value="Genomic_DNA"/>
</dbReference>
<feature type="region of interest" description="Disordered" evidence="1">
    <location>
        <begin position="187"/>
        <end position="319"/>
    </location>
</feature>
<organism evidence="3 4">
    <name type="scientific">Nocardiopsis exhalans</name>
    <dbReference type="NCBI Taxonomy" id="163604"/>
    <lineage>
        <taxon>Bacteria</taxon>
        <taxon>Bacillati</taxon>
        <taxon>Actinomycetota</taxon>
        <taxon>Actinomycetes</taxon>
        <taxon>Streptosporangiales</taxon>
        <taxon>Nocardiopsidaceae</taxon>
        <taxon>Nocardiopsis</taxon>
    </lineage>
</organism>
<proteinExistence type="predicted"/>
<name>A0ABY5D0M3_9ACTN</name>
<accession>A0ABY5D0M3</accession>
<dbReference type="Proteomes" id="UP001055940">
    <property type="component" value="Chromosome"/>
</dbReference>
<feature type="compositionally biased region" description="Basic residues" evidence="1">
    <location>
        <begin position="303"/>
        <end position="319"/>
    </location>
</feature>
<feature type="transmembrane region" description="Helical" evidence="2">
    <location>
        <begin position="117"/>
        <end position="138"/>
    </location>
</feature>
<evidence type="ECO:0000256" key="1">
    <source>
        <dbReference type="SAM" id="MobiDB-lite"/>
    </source>
</evidence>
<evidence type="ECO:0000313" key="3">
    <source>
        <dbReference type="EMBL" id="USY17836.1"/>
    </source>
</evidence>
<feature type="transmembrane region" description="Helical" evidence="2">
    <location>
        <begin position="90"/>
        <end position="111"/>
    </location>
</feature>